<dbReference type="AlphaFoldDB" id="K1XXD4"/>
<dbReference type="Pfam" id="PF26449">
    <property type="entry name" value="DUF8128"/>
    <property type="match status" value="1"/>
</dbReference>
<evidence type="ECO:0000313" key="4">
    <source>
        <dbReference type="EMBL" id="EKD29591.1"/>
    </source>
</evidence>
<dbReference type="InterPro" id="IPR051162">
    <property type="entry name" value="T4SS_component"/>
</dbReference>
<dbReference type="SUPFAM" id="SSF52540">
    <property type="entry name" value="P-loop containing nucleoside triphosphate hydrolases"/>
    <property type="match status" value="1"/>
</dbReference>
<dbReference type="InterPro" id="IPR027417">
    <property type="entry name" value="P-loop_NTPase"/>
</dbReference>
<dbReference type="EMBL" id="AMFJ01034346">
    <property type="protein sequence ID" value="EKD29591.1"/>
    <property type="molecule type" value="Genomic_DNA"/>
</dbReference>
<dbReference type="Pfam" id="PF01935">
    <property type="entry name" value="DUF87"/>
    <property type="match status" value="1"/>
</dbReference>
<feature type="domain" description="Helicase HerA central" evidence="2">
    <location>
        <begin position="388"/>
        <end position="459"/>
    </location>
</feature>
<reference evidence="4" key="1">
    <citation type="journal article" date="2012" name="Science">
        <title>Fermentation, hydrogen, and sulfur metabolism in multiple uncultivated bacterial phyla.</title>
        <authorList>
            <person name="Wrighton K.C."/>
            <person name="Thomas B.C."/>
            <person name="Sharon I."/>
            <person name="Miller C.S."/>
            <person name="Castelle C.J."/>
            <person name="VerBerkmoes N.C."/>
            <person name="Wilkins M.J."/>
            <person name="Hettich R.L."/>
            <person name="Lipton M.S."/>
            <person name="Williams K.H."/>
            <person name="Long P.E."/>
            <person name="Banfield J.F."/>
        </authorList>
    </citation>
    <scope>NUCLEOTIDE SEQUENCE [LARGE SCALE GENOMIC DNA]</scope>
</reference>
<name>K1XXD4_9BACT</name>
<comment type="caution">
    <text evidence="4">The sequence shown here is derived from an EMBL/GenBank/DDBJ whole genome shotgun (WGS) entry which is preliminary data.</text>
</comment>
<organism evidence="4">
    <name type="scientific">uncultured bacterium</name>
    <name type="common">gcode 4</name>
    <dbReference type="NCBI Taxonomy" id="1234023"/>
    <lineage>
        <taxon>Bacteria</taxon>
        <taxon>environmental samples</taxon>
    </lineage>
</organism>
<evidence type="ECO:0000259" key="2">
    <source>
        <dbReference type="Pfam" id="PF01935"/>
    </source>
</evidence>
<keyword evidence="1" id="KW-0472">Membrane</keyword>
<feature type="domain" description="DUF8128" evidence="3">
    <location>
        <begin position="61"/>
        <end position="353"/>
    </location>
</feature>
<sequence>MTPIEFIIILIIIATLLSAVFLYTKRRIDFRRSIDMVFLRILIPKKESEQDERKETTRDFKEQISLMEQLLASFKSLHSGGLKSKLFGQDYVSLEYIAHKQEIYFYVVVPKKAKNLIEKQISAFYSDAVIDETEEIDIFQDKKVVKGVELVLSKSFHYPIKTYQKLESDPMNTLLSTLGKLGETEAASIQILLSPISDTWQKSVKKTEKHKGGKFSYNPLSWITGFFGILFSSHDEGKKEDSNESEDEDGVMKEKRKKTGYEVVIRIITTGNDAYMVESEIKNITSSFSQYSIAMGNGFKPEKKTNLDGFMREYIFRHFPFSFARKSVLNIEEIASIFHFPHSKYNKTPEIRWQNFKIVKAPVNLPSEGILLGYNTYKGITKEVRVQNEDRFRHFYIIGQTGTGKSTELQVMARQDFKLGNGACIMDPHGELALDLLPFVPRERADDVIYFDPADMSRPMGINILEATTDDEKQMVTQDSMNIMIKLFGAEIFGPRIQDYFRNGVLTLMDYPGGCALTDIMRLFTDEDFQKERRRTLKNPIVKAWWDFTYAKMGDREKGEIIPYFAAKFGGFITNTMMRNIIGQTKSSFDVFDIMQQKKLLFINLSKGTLGDINSTLLGLIMVSKIQMAAMRRQNVAKEDRSDFFLYIDEFQNYVTDSIESILSEARKYRLGLVIAHQYLGQLQKSDALTKSNLNLKDAIFGNVANKICYRIGPEDAEFISKDFAPVFSNQDLVNIDNRKAVMRLCIDGQASSAFSLTPVNPYLEKGDPMLARAYKELSRLKYGRDREFIEKEIIFRIGA</sequence>
<dbReference type="CDD" id="cd01127">
    <property type="entry name" value="TrwB_TraG_TraD_VirD4"/>
    <property type="match status" value="1"/>
</dbReference>
<keyword evidence="1" id="KW-1133">Transmembrane helix</keyword>
<evidence type="ECO:0000256" key="1">
    <source>
        <dbReference type="SAM" id="Phobius"/>
    </source>
</evidence>
<protein>
    <recommendedName>
        <fullName evidence="5">Type IV secretion system coupling protein TraD DNA-binding domain-containing protein</fullName>
    </recommendedName>
</protein>
<proteinExistence type="predicted"/>
<dbReference type="InterPro" id="IPR058441">
    <property type="entry name" value="DUF8128"/>
</dbReference>
<accession>K1XXD4</accession>
<feature type="transmembrane region" description="Helical" evidence="1">
    <location>
        <begin position="6"/>
        <end position="24"/>
    </location>
</feature>
<dbReference type="PANTHER" id="PTHR30121">
    <property type="entry name" value="UNCHARACTERIZED PROTEIN YJGR-RELATED"/>
    <property type="match status" value="1"/>
</dbReference>
<dbReference type="PANTHER" id="PTHR30121:SF6">
    <property type="entry name" value="SLR6007 PROTEIN"/>
    <property type="match status" value="1"/>
</dbReference>
<dbReference type="InterPro" id="IPR002789">
    <property type="entry name" value="HerA_central"/>
</dbReference>
<dbReference type="Gene3D" id="3.40.50.300">
    <property type="entry name" value="P-loop containing nucleotide triphosphate hydrolases"/>
    <property type="match status" value="2"/>
</dbReference>
<keyword evidence="1" id="KW-0812">Transmembrane</keyword>
<evidence type="ECO:0008006" key="5">
    <source>
        <dbReference type="Google" id="ProtNLM"/>
    </source>
</evidence>
<evidence type="ECO:0000259" key="3">
    <source>
        <dbReference type="Pfam" id="PF26449"/>
    </source>
</evidence>
<gene>
    <name evidence="4" type="ORF">ACD_78C00346G0004</name>
</gene>